<dbReference type="AlphaFoldDB" id="A0A0R1NKT1"/>
<gene>
    <name evidence="1" type="ORF">FC37_GL001567</name>
</gene>
<proteinExistence type="predicted"/>
<dbReference type="EMBL" id="AZEL01000050">
    <property type="protein sequence ID" value="KRL21086.1"/>
    <property type="molecule type" value="Genomic_DNA"/>
</dbReference>
<dbReference type="RefSeq" id="WP_198995868.1">
    <property type="nucleotide sequence ID" value="NZ_AZEL01000050.1"/>
</dbReference>
<dbReference type="STRING" id="1423748.FC37_GL001567"/>
<name>A0A0R1NKT1_9LACO</name>
<protein>
    <submittedName>
        <fullName evidence="1">Uncharacterized protein</fullName>
    </submittedName>
</protein>
<comment type="caution">
    <text evidence="1">The sequence shown here is derived from an EMBL/GenBank/DDBJ whole genome shotgun (WGS) entry which is preliminary data.</text>
</comment>
<sequence>MKVWQSYLENNNSEARRMFWVYGPNRRDITIIGLDPHPESRKNGAYNRVELSKFAKIMYC</sequence>
<evidence type="ECO:0000313" key="2">
    <source>
        <dbReference type="Proteomes" id="UP000051311"/>
    </source>
</evidence>
<accession>A0A0R1NKT1</accession>
<organism evidence="1 2">
    <name type="scientific">Lactobacillus gallinarum DSM 10532 = JCM 2011</name>
    <dbReference type="NCBI Taxonomy" id="1423748"/>
    <lineage>
        <taxon>Bacteria</taxon>
        <taxon>Bacillati</taxon>
        <taxon>Bacillota</taxon>
        <taxon>Bacilli</taxon>
        <taxon>Lactobacillales</taxon>
        <taxon>Lactobacillaceae</taxon>
        <taxon>Lactobacillus</taxon>
    </lineage>
</organism>
<dbReference type="PATRIC" id="fig|1423748.3.peg.1631"/>
<reference evidence="1 2" key="1">
    <citation type="journal article" date="2015" name="Genome Announc.">
        <title>Expanding the biotechnology potential of lactobacilli through comparative genomics of 213 strains and associated genera.</title>
        <authorList>
            <person name="Sun Z."/>
            <person name="Harris H.M."/>
            <person name="McCann A."/>
            <person name="Guo C."/>
            <person name="Argimon S."/>
            <person name="Zhang W."/>
            <person name="Yang X."/>
            <person name="Jeffery I.B."/>
            <person name="Cooney J.C."/>
            <person name="Kagawa T.F."/>
            <person name="Liu W."/>
            <person name="Song Y."/>
            <person name="Salvetti E."/>
            <person name="Wrobel A."/>
            <person name="Rasinkangas P."/>
            <person name="Parkhill J."/>
            <person name="Rea M.C."/>
            <person name="O'Sullivan O."/>
            <person name="Ritari J."/>
            <person name="Douillard F.P."/>
            <person name="Paul Ross R."/>
            <person name="Yang R."/>
            <person name="Briner A.E."/>
            <person name="Felis G.E."/>
            <person name="de Vos W.M."/>
            <person name="Barrangou R."/>
            <person name="Klaenhammer T.R."/>
            <person name="Caufield P.W."/>
            <person name="Cui Y."/>
            <person name="Zhang H."/>
            <person name="O'Toole P.W."/>
        </authorList>
    </citation>
    <scope>NUCLEOTIDE SEQUENCE [LARGE SCALE GENOMIC DNA]</scope>
    <source>
        <strain evidence="1 2">DSM 10532</strain>
    </source>
</reference>
<dbReference type="Proteomes" id="UP000051311">
    <property type="component" value="Unassembled WGS sequence"/>
</dbReference>
<evidence type="ECO:0000313" key="1">
    <source>
        <dbReference type="EMBL" id="KRL21086.1"/>
    </source>
</evidence>